<evidence type="ECO:0000313" key="6">
    <source>
        <dbReference type="Proteomes" id="UP000596248"/>
    </source>
</evidence>
<feature type="domain" description="Carboxyltransferase" evidence="4">
    <location>
        <begin position="23"/>
        <end position="315"/>
    </location>
</feature>
<dbReference type="Proteomes" id="UP000596248">
    <property type="component" value="Chromosome"/>
</dbReference>
<evidence type="ECO:0000259" key="4">
    <source>
        <dbReference type="SMART" id="SM00797"/>
    </source>
</evidence>
<organism evidence="5 6">
    <name type="scientific">Brevibacillus choshinensis</name>
    <dbReference type="NCBI Taxonomy" id="54911"/>
    <lineage>
        <taxon>Bacteria</taxon>
        <taxon>Bacillati</taxon>
        <taxon>Bacillota</taxon>
        <taxon>Bacilli</taxon>
        <taxon>Bacillales</taxon>
        <taxon>Paenibacillaceae</taxon>
        <taxon>Brevibacillus</taxon>
    </lineage>
</organism>
<dbReference type="NCBIfam" id="TIGR00724">
    <property type="entry name" value="urea_amlyse_rel"/>
    <property type="match status" value="1"/>
</dbReference>
<evidence type="ECO:0000256" key="2">
    <source>
        <dbReference type="ARBA" id="ARBA00022801"/>
    </source>
</evidence>
<reference evidence="5 6" key="1">
    <citation type="submission" date="2021-01" db="EMBL/GenBank/DDBJ databases">
        <title>Identification of strong promoters based on the transcriptome of Brevibacillus choshinensis.</title>
        <authorList>
            <person name="Yao D."/>
            <person name="Zhang K."/>
            <person name="Wu J."/>
        </authorList>
    </citation>
    <scope>NUCLEOTIDE SEQUENCE [LARGE SCALE GENOMIC DNA]</scope>
    <source>
        <strain evidence="5 6">HPD31-SP3</strain>
    </source>
</reference>
<dbReference type="Gene3D" id="2.40.100.10">
    <property type="entry name" value="Cyclophilin-like"/>
    <property type="match status" value="1"/>
</dbReference>
<name>A0ABX7FLR7_BRECH</name>
<dbReference type="RefSeq" id="WP_203353004.1">
    <property type="nucleotide sequence ID" value="NZ_CP069127.1"/>
</dbReference>
<gene>
    <name evidence="5" type="ORF">JNE38_20470</name>
</gene>
<dbReference type="InterPro" id="IPR003778">
    <property type="entry name" value="CT_A_B"/>
</dbReference>
<keyword evidence="6" id="KW-1185">Reference proteome</keyword>
<dbReference type="InterPro" id="IPR029000">
    <property type="entry name" value="Cyclophilin-like_dom_sf"/>
</dbReference>
<keyword evidence="3" id="KW-0067">ATP-binding</keyword>
<keyword evidence="1" id="KW-0547">Nucleotide-binding</keyword>
<sequence length="325" mass="35146">MFYILDGGLQTLVQDSGRKDYYHLGVPPSGAADRYSFCLGNILLGNPIDYAALEITLLGPKIEVRKKTVIAITGAPMDVKVNGQPIPMWESVCVQEGDVLTLRSTAKGVKTYLCVSGGIQVPDVLGSKSTYTLSQLGGFQGRKLLAGDEVIIGEPLPGVFHHVGTRIPEEYLPRFSSSIDIRMVMGISSYRLSDEGLKAFLNSEWQVGLESNNIAYRYTGATAAFQSVDPPFGAGNNASNTVDIVYPIGAIMIPNEKELILLLRDATTGGGFVTIGTTISADLDLVAQSRPHSITRFIAVTHDQAIEARMQRKRKLLSLQSLLKG</sequence>
<dbReference type="PANTHER" id="PTHR43309">
    <property type="entry name" value="5-OXOPROLINASE SUBUNIT C"/>
    <property type="match status" value="1"/>
</dbReference>
<evidence type="ECO:0000256" key="3">
    <source>
        <dbReference type="ARBA" id="ARBA00022840"/>
    </source>
</evidence>
<keyword evidence="2" id="KW-0378">Hydrolase</keyword>
<dbReference type="PANTHER" id="PTHR43309:SF3">
    <property type="entry name" value="5-OXOPROLINASE SUBUNIT C"/>
    <property type="match status" value="1"/>
</dbReference>
<evidence type="ECO:0000313" key="5">
    <source>
        <dbReference type="EMBL" id="QRG65935.1"/>
    </source>
</evidence>
<dbReference type="SMART" id="SM00797">
    <property type="entry name" value="AHS2"/>
    <property type="match status" value="1"/>
</dbReference>
<dbReference type="SUPFAM" id="SSF50891">
    <property type="entry name" value="Cyclophilin-like"/>
    <property type="match status" value="1"/>
</dbReference>
<dbReference type="EMBL" id="CP069127">
    <property type="protein sequence ID" value="QRG65935.1"/>
    <property type="molecule type" value="Genomic_DNA"/>
</dbReference>
<accession>A0ABX7FLR7</accession>
<dbReference type="Pfam" id="PF02626">
    <property type="entry name" value="CT_A_B"/>
    <property type="match status" value="1"/>
</dbReference>
<proteinExistence type="predicted"/>
<dbReference type="InterPro" id="IPR052708">
    <property type="entry name" value="PxpC"/>
</dbReference>
<protein>
    <submittedName>
        <fullName evidence="5">Biotin-dependent carboxyltransferase</fullName>
    </submittedName>
</protein>
<evidence type="ECO:0000256" key="1">
    <source>
        <dbReference type="ARBA" id="ARBA00022741"/>
    </source>
</evidence>